<keyword evidence="11" id="KW-1185">Reference proteome</keyword>
<evidence type="ECO:0000259" key="9">
    <source>
        <dbReference type="Pfam" id="PF01694"/>
    </source>
</evidence>
<keyword evidence="5 8" id="KW-0472">Membrane</keyword>
<feature type="transmembrane region" description="Helical" evidence="8">
    <location>
        <begin position="156"/>
        <end position="176"/>
    </location>
</feature>
<evidence type="ECO:0000256" key="7">
    <source>
        <dbReference type="PIRSR" id="PIRSR037470-50"/>
    </source>
</evidence>
<dbReference type="GO" id="GO:0004252">
    <property type="term" value="F:serine-type endopeptidase activity"/>
    <property type="evidence" value="ECO:0007669"/>
    <property type="project" value="UniProtKB-UniRule"/>
</dbReference>
<feature type="transmembrane region" description="Helical" evidence="8">
    <location>
        <begin position="81"/>
        <end position="98"/>
    </location>
</feature>
<feature type="transmembrane region" description="Helical" evidence="8">
    <location>
        <begin position="219"/>
        <end position="237"/>
    </location>
</feature>
<evidence type="ECO:0000313" key="10">
    <source>
        <dbReference type="EMBL" id="CAD7281052.1"/>
    </source>
</evidence>
<feature type="active site" evidence="7">
    <location>
        <position position="222"/>
    </location>
</feature>
<protein>
    <recommendedName>
        <fullName evidence="9">Peptidase S54 rhomboid domain-containing protein</fullName>
    </recommendedName>
</protein>
<evidence type="ECO:0000256" key="6">
    <source>
        <dbReference type="PIRNR" id="PIRNR037470"/>
    </source>
</evidence>
<evidence type="ECO:0000256" key="2">
    <source>
        <dbReference type="ARBA" id="ARBA00009045"/>
    </source>
</evidence>
<evidence type="ECO:0000256" key="3">
    <source>
        <dbReference type="ARBA" id="ARBA00022692"/>
    </source>
</evidence>
<name>A0A7R9BT10_9CRUS</name>
<dbReference type="InterPro" id="IPR022764">
    <property type="entry name" value="Peptidase_S54_rhomboid_dom"/>
</dbReference>
<dbReference type="InterPro" id="IPR051739">
    <property type="entry name" value="Rhomboid_IM_Serine_Proteases"/>
</dbReference>
<gene>
    <name evidence="10" type="ORF">NMOB1V02_LOCUS8706</name>
</gene>
<comment type="similarity">
    <text evidence="2 6">Belongs to the peptidase S54 family.</text>
</comment>
<feature type="domain" description="Peptidase S54 rhomboid" evidence="9">
    <location>
        <begin position="38"/>
        <end position="140"/>
    </location>
</feature>
<dbReference type="GO" id="GO:0016020">
    <property type="term" value="C:membrane"/>
    <property type="evidence" value="ECO:0007669"/>
    <property type="project" value="UniProtKB-SubCell"/>
</dbReference>
<evidence type="ECO:0000256" key="5">
    <source>
        <dbReference type="ARBA" id="ARBA00023136"/>
    </source>
</evidence>
<evidence type="ECO:0000256" key="4">
    <source>
        <dbReference type="ARBA" id="ARBA00022989"/>
    </source>
</evidence>
<dbReference type="Pfam" id="PF01694">
    <property type="entry name" value="Rhomboid"/>
    <property type="match status" value="1"/>
</dbReference>
<evidence type="ECO:0000313" key="11">
    <source>
        <dbReference type="Proteomes" id="UP000678499"/>
    </source>
</evidence>
<proteinExistence type="inferred from homology"/>
<dbReference type="SUPFAM" id="SSF144091">
    <property type="entry name" value="Rhomboid-like"/>
    <property type="match status" value="2"/>
</dbReference>
<keyword evidence="4 8" id="KW-1133">Transmembrane helix</keyword>
<feature type="transmembrane region" description="Helical" evidence="8">
    <location>
        <begin position="188"/>
        <end position="207"/>
    </location>
</feature>
<dbReference type="PIRSF" id="PIRSF037470">
    <property type="entry name" value="Rhomboid"/>
    <property type="match status" value="1"/>
</dbReference>
<evidence type="ECO:0000256" key="1">
    <source>
        <dbReference type="ARBA" id="ARBA00004141"/>
    </source>
</evidence>
<accession>A0A7R9BT10</accession>
<dbReference type="InterPro" id="IPR017213">
    <property type="entry name" value="Peptidase_S54_rhomboid_met"/>
</dbReference>
<feature type="transmembrane region" description="Helical" evidence="8">
    <location>
        <begin position="44"/>
        <end position="69"/>
    </location>
</feature>
<feature type="active site" description="Nucleophile" evidence="7">
    <location>
        <position position="108"/>
    </location>
</feature>
<feature type="transmembrane region" description="Helical" evidence="8">
    <location>
        <begin position="104"/>
        <end position="126"/>
    </location>
</feature>
<reference evidence="10" key="1">
    <citation type="submission" date="2020-11" db="EMBL/GenBank/DDBJ databases">
        <authorList>
            <person name="Tran Van P."/>
        </authorList>
    </citation>
    <scope>NUCLEOTIDE SEQUENCE</scope>
</reference>
<dbReference type="AlphaFoldDB" id="A0A7R9BT10"/>
<dbReference type="Gene3D" id="1.20.1540.10">
    <property type="entry name" value="Rhomboid-like"/>
    <property type="match status" value="1"/>
</dbReference>
<dbReference type="PANTHER" id="PTHR45840:SF2">
    <property type="entry name" value="PROTEIN RHOMBOID-RELATED"/>
    <property type="match status" value="1"/>
</dbReference>
<dbReference type="PANTHER" id="PTHR45840">
    <property type="entry name" value="RHOMBOID-RELATED PROTEIN"/>
    <property type="match status" value="1"/>
</dbReference>
<feature type="transmembrane region" description="Helical" evidence="8">
    <location>
        <begin position="249"/>
        <end position="270"/>
    </location>
</feature>
<dbReference type="InterPro" id="IPR035952">
    <property type="entry name" value="Rhomboid-like_sf"/>
</dbReference>
<evidence type="ECO:0000256" key="8">
    <source>
        <dbReference type="SAM" id="Phobius"/>
    </source>
</evidence>
<dbReference type="EMBL" id="OA884621">
    <property type="protein sequence ID" value="CAD7281052.1"/>
    <property type="molecule type" value="Genomic_DNA"/>
</dbReference>
<feature type="transmembrane region" description="Helical" evidence="8">
    <location>
        <begin position="133"/>
        <end position="150"/>
    </location>
</feature>
<sequence>MLAVFVYYSVTDDDQSETLSDDEPVPMDSVFIYRPDKRGQVWRFLLYMVLHTGWIHLLFNSVVQILVGLPLEMVHGSLRVCAVYLSGVLAGSIATSIFDPDVYLVGASGGIYALLASHLANVVLNFSSMEHGIVRIVGIVVIGSIATSIFDPDVYLVGASGGIYALLASHLANVVLNFSSMEHGIVRIVGIVVIAATDIGFAVYHRYFSLSQAAVPVSYAAHVGGAAAGFFIGLLVLRCFEKNKCQVLLRYLAFGALCTWIVFVFVFYILGV</sequence>
<keyword evidence="3 8" id="KW-0812">Transmembrane</keyword>
<dbReference type="EMBL" id="CAJPEX010002584">
    <property type="protein sequence ID" value="CAG0921204.1"/>
    <property type="molecule type" value="Genomic_DNA"/>
</dbReference>
<dbReference type="OrthoDB" id="418595at2759"/>
<dbReference type="Proteomes" id="UP000678499">
    <property type="component" value="Unassembled WGS sequence"/>
</dbReference>
<organism evidence="10">
    <name type="scientific">Notodromas monacha</name>
    <dbReference type="NCBI Taxonomy" id="399045"/>
    <lineage>
        <taxon>Eukaryota</taxon>
        <taxon>Metazoa</taxon>
        <taxon>Ecdysozoa</taxon>
        <taxon>Arthropoda</taxon>
        <taxon>Crustacea</taxon>
        <taxon>Oligostraca</taxon>
        <taxon>Ostracoda</taxon>
        <taxon>Podocopa</taxon>
        <taxon>Podocopida</taxon>
        <taxon>Cypridocopina</taxon>
        <taxon>Cypridoidea</taxon>
        <taxon>Cyprididae</taxon>
        <taxon>Notodromas</taxon>
    </lineage>
</organism>
<comment type="subcellular location">
    <subcellularLocation>
        <location evidence="1">Membrane</location>
        <topology evidence="1">Multi-pass membrane protein</topology>
    </subcellularLocation>
</comment>